<feature type="domain" description="GFO/IDH/MocA-like oxidoreductase" evidence="2">
    <location>
        <begin position="144"/>
        <end position="282"/>
    </location>
</feature>
<gene>
    <name evidence="3" type="ORF">ACFPZN_09220</name>
</gene>
<dbReference type="Pfam" id="PF22725">
    <property type="entry name" value="GFO_IDH_MocA_C3"/>
    <property type="match status" value="1"/>
</dbReference>
<evidence type="ECO:0000313" key="4">
    <source>
        <dbReference type="Proteomes" id="UP001596074"/>
    </source>
</evidence>
<dbReference type="Gene3D" id="3.40.50.720">
    <property type="entry name" value="NAD(P)-binding Rossmann-like Domain"/>
    <property type="match status" value="1"/>
</dbReference>
<protein>
    <submittedName>
        <fullName evidence="3">Gfo/Idh/MocA family protein</fullName>
    </submittedName>
</protein>
<dbReference type="Proteomes" id="UP001596074">
    <property type="component" value="Unassembled WGS sequence"/>
</dbReference>
<accession>A0ABW0ZXW8</accession>
<dbReference type="Gene3D" id="3.30.360.10">
    <property type="entry name" value="Dihydrodipicolinate Reductase, domain 2"/>
    <property type="match status" value="1"/>
</dbReference>
<sequence length="363" mass="38243">MTARSGGGGTGGRVARIAVIGCGWWSTYAHLPALSEHPGAEIVAVADSDPARLEAAAKAFGVPAAFADTAALLDAVDVDGVVIAVPHAAHHPVARLALEHGAHVLLEKPMTIEPAHARELVALARDRGAELIVDYPWHYNEHVLALRDTIAQGTIGPVEHVSVLYASTVRELYRGDPEPYREVFGYTVNAPDSRTYSDPALSGGGQGQTQVTHAAALLLWLTGLRPRGIAAFRADFELDVDLADSIAIRFEGGAIGTLSSTGAVLPVHEEIMRLEVFGRHGHVLLDVNQGTASVHHAGGLTELPRLPAGERNPEHAPVRNLVDVALGRGGNGSPADVGLGAVQFVAAMYRSARDNTIVDPTRL</sequence>
<evidence type="ECO:0000259" key="1">
    <source>
        <dbReference type="Pfam" id="PF01408"/>
    </source>
</evidence>
<feature type="domain" description="Gfo/Idh/MocA-like oxidoreductase N-terminal" evidence="1">
    <location>
        <begin position="16"/>
        <end position="135"/>
    </location>
</feature>
<dbReference type="EMBL" id="JBHSON010000010">
    <property type="protein sequence ID" value="MFC5745785.1"/>
    <property type="molecule type" value="Genomic_DNA"/>
</dbReference>
<evidence type="ECO:0000259" key="2">
    <source>
        <dbReference type="Pfam" id="PF22725"/>
    </source>
</evidence>
<dbReference type="InterPro" id="IPR051450">
    <property type="entry name" value="Gfo/Idh/MocA_Oxidoreductases"/>
</dbReference>
<dbReference type="PANTHER" id="PTHR43377:SF1">
    <property type="entry name" value="BILIVERDIN REDUCTASE A"/>
    <property type="match status" value="1"/>
</dbReference>
<dbReference type="Pfam" id="PF01408">
    <property type="entry name" value="GFO_IDH_MocA"/>
    <property type="match status" value="1"/>
</dbReference>
<dbReference type="InterPro" id="IPR000683">
    <property type="entry name" value="Gfo/Idh/MocA-like_OxRdtase_N"/>
</dbReference>
<proteinExistence type="predicted"/>
<dbReference type="RefSeq" id="WP_378281410.1">
    <property type="nucleotide sequence ID" value="NZ_JBHSON010000010.1"/>
</dbReference>
<reference evidence="4" key="1">
    <citation type="journal article" date="2019" name="Int. J. Syst. Evol. Microbiol.">
        <title>The Global Catalogue of Microorganisms (GCM) 10K type strain sequencing project: providing services to taxonomists for standard genome sequencing and annotation.</title>
        <authorList>
            <consortium name="The Broad Institute Genomics Platform"/>
            <consortium name="The Broad Institute Genome Sequencing Center for Infectious Disease"/>
            <person name="Wu L."/>
            <person name="Ma J."/>
        </authorList>
    </citation>
    <scope>NUCLEOTIDE SEQUENCE [LARGE SCALE GENOMIC DNA]</scope>
    <source>
        <strain evidence="4">KCTC 42087</strain>
    </source>
</reference>
<name>A0ABW0ZXW8_9ACTN</name>
<organism evidence="3 4">
    <name type="scientific">Actinomadura rugatobispora</name>
    <dbReference type="NCBI Taxonomy" id="1994"/>
    <lineage>
        <taxon>Bacteria</taxon>
        <taxon>Bacillati</taxon>
        <taxon>Actinomycetota</taxon>
        <taxon>Actinomycetes</taxon>
        <taxon>Streptosporangiales</taxon>
        <taxon>Thermomonosporaceae</taxon>
        <taxon>Actinomadura</taxon>
    </lineage>
</organism>
<dbReference type="InterPro" id="IPR055170">
    <property type="entry name" value="GFO_IDH_MocA-like_dom"/>
</dbReference>
<keyword evidence="4" id="KW-1185">Reference proteome</keyword>
<dbReference type="InterPro" id="IPR036291">
    <property type="entry name" value="NAD(P)-bd_dom_sf"/>
</dbReference>
<dbReference type="SUPFAM" id="SSF51735">
    <property type="entry name" value="NAD(P)-binding Rossmann-fold domains"/>
    <property type="match status" value="1"/>
</dbReference>
<dbReference type="SUPFAM" id="SSF55347">
    <property type="entry name" value="Glyceraldehyde-3-phosphate dehydrogenase-like, C-terminal domain"/>
    <property type="match status" value="1"/>
</dbReference>
<evidence type="ECO:0000313" key="3">
    <source>
        <dbReference type="EMBL" id="MFC5745785.1"/>
    </source>
</evidence>
<dbReference type="PANTHER" id="PTHR43377">
    <property type="entry name" value="BILIVERDIN REDUCTASE A"/>
    <property type="match status" value="1"/>
</dbReference>
<comment type="caution">
    <text evidence="3">The sequence shown here is derived from an EMBL/GenBank/DDBJ whole genome shotgun (WGS) entry which is preliminary data.</text>
</comment>